<organism evidence="2 3">
    <name type="scientific">Egicoccus halophilus</name>
    <dbReference type="NCBI Taxonomy" id="1670830"/>
    <lineage>
        <taxon>Bacteria</taxon>
        <taxon>Bacillati</taxon>
        <taxon>Actinomycetota</taxon>
        <taxon>Nitriliruptoria</taxon>
        <taxon>Egicoccales</taxon>
        <taxon>Egicoccaceae</taxon>
        <taxon>Egicoccus</taxon>
    </lineage>
</organism>
<gene>
    <name evidence="2" type="ORF">GCM10011354_30460</name>
</gene>
<reference evidence="2" key="2">
    <citation type="submission" date="2020-09" db="EMBL/GenBank/DDBJ databases">
        <authorList>
            <person name="Sun Q."/>
            <person name="Zhou Y."/>
        </authorList>
    </citation>
    <scope>NUCLEOTIDE SEQUENCE</scope>
    <source>
        <strain evidence="2">CGMCC 1.14988</strain>
    </source>
</reference>
<name>A0A8J3ET35_9ACTN</name>
<dbReference type="RefSeq" id="WP_130650440.1">
    <property type="nucleotide sequence ID" value="NZ_BMHA01000012.1"/>
</dbReference>
<dbReference type="OrthoDB" id="5185819at2"/>
<reference evidence="2" key="1">
    <citation type="journal article" date="2014" name="Int. J. Syst. Evol. Microbiol.">
        <title>Complete genome sequence of Corynebacterium casei LMG S-19264T (=DSM 44701T), isolated from a smear-ripened cheese.</title>
        <authorList>
            <consortium name="US DOE Joint Genome Institute (JGI-PGF)"/>
            <person name="Walter F."/>
            <person name="Albersmeier A."/>
            <person name="Kalinowski J."/>
            <person name="Ruckert C."/>
        </authorList>
    </citation>
    <scope>NUCLEOTIDE SEQUENCE</scope>
    <source>
        <strain evidence="2">CGMCC 1.14988</strain>
    </source>
</reference>
<sequence>MTDLTGTRIDDLTPLTRADARRLAVTEYERLAQQLRSLTPDDWWQPTDCTAWDVRAVAGHCVGMLSDFRSLRSMVTRVQAATRAAKAQGGEMIDAMTAMQVAEHAAATPDELVALVERRGPVAARWRTGTPRLLRRLPMQETVGGRKETWRLGYLLDTILTRDPWMHRIDIARATGRELVLTADHDGRIVADVVAEWARRHGQPCTLTLTGAAGGQFVAGDGAGEQLTLDAIEFCRILSGRAPGTGLLTQPVPF</sequence>
<dbReference type="Proteomes" id="UP000650511">
    <property type="component" value="Unassembled WGS sequence"/>
</dbReference>
<evidence type="ECO:0000259" key="1">
    <source>
        <dbReference type="Pfam" id="PF11716"/>
    </source>
</evidence>
<dbReference type="NCBIfam" id="TIGR03083">
    <property type="entry name" value="maleylpyruvate isomerase family mycothiol-dependent enzyme"/>
    <property type="match status" value="1"/>
</dbReference>
<dbReference type="AlphaFoldDB" id="A0A8J3ET35"/>
<dbReference type="InterPro" id="IPR034660">
    <property type="entry name" value="DinB/YfiT-like"/>
</dbReference>
<evidence type="ECO:0000313" key="3">
    <source>
        <dbReference type="Proteomes" id="UP000650511"/>
    </source>
</evidence>
<accession>A0A8J3ET35</accession>
<dbReference type="InterPro" id="IPR024344">
    <property type="entry name" value="MDMPI_metal-binding"/>
</dbReference>
<dbReference type="InterPro" id="IPR017517">
    <property type="entry name" value="Maleyloyr_isom"/>
</dbReference>
<proteinExistence type="predicted"/>
<protein>
    <recommendedName>
        <fullName evidence="1">Mycothiol-dependent maleylpyruvate isomerase metal-binding domain-containing protein</fullName>
    </recommendedName>
</protein>
<keyword evidence="3" id="KW-1185">Reference proteome</keyword>
<dbReference type="Pfam" id="PF11716">
    <property type="entry name" value="MDMPI_N"/>
    <property type="match status" value="1"/>
</dbReference>
<dbReference type="EMBL" id="BMHA01000012">
    <property type="protein sequence ID" value="GGI08711.1"/>
    <property type="molecule type" value="Genomic_DNA"/>
</dbReference>
<dbReference type="GO" id="GO:0046872">
    <property type="term" value="F:metal ion binding"/>
    <property type="evidence" value="ECO:0007669"/>
    <property type="project" value="InterPro"/>
</dbReference>
<dbReference type="SUPFAM" id="SSF109854">
    <property type="entry name" value="DinB/YfiT-like putative metalloenzymes"/>
    <property type="match status" value="1"/>
</dbReference>
<feature type="domain" description="Mycothiol-dependent maleylpyruvate isomerase metal-binding" evidence="1">
    <location>
        <begin position="27"/>
        <end position="172"/>
    </location>
</feature>
<comment type="caution">
    <text evidence="2">The sequence shown here is derived from an EMBL/GenBank/DDBJ whole genome shotgun (WGS) entry which is preliminary data.</text>
</comment>
<evidence type="ECO:0000313" key="2">
    <source>
        <dbReference type="EMBL" id="GGI08711.1"/>
    </source>
</evidence>
<dbReference type="Gene3D" id="1.20.120.450">
    <property type="entry name" value="dinb family like domain"/>
    <property type="match status" value="1"/>
</dbReference>